<keyword evidence="1" id="KW-1133">Transmembrane helix</keyword>
<dbReference type="EMBL" id="FCOJ02000004">
    <property type="protein sequence ID" value="SAK46195.1"/>
    <property type="molecule type" value="Genomic_DNA"/>
</dbReference>
<keyword evidence="4" id="KW-1185">Reference proteome</keyword>
<feature type="transmembrane region" description="Helical" evidence="1">
    <location>
        <begin position="35"/>
        <end position="58"/>
    </location>
</feature>
<dbReference type="RefSeq" id="WP_235023169.1">
    <property type="nucleotide sequence ID" value="NZ_FCOJ02000004.1"/>
</dbReference>
<comment type="caution">
    <text evidence="3">The sequence shown here is derived from an EMBL/GenBank/DDBJ whole genome shotgun (WGS) entry which is preliminary data.</text>
</comment>
<name>A0A157ZL23_9BURK</name>
<proteinExistence type="predicted"/>
<dbReference type="Pfam" id="PF07811">
    <property type="entry name" value="TadE"/>
    <property type="match status" value="1"/>
</dbReference>
<sequence length="248" mass="27040">MKPVSATMRSLFVAAVARRARYVSRRFMRSERGSVTIEFVIVVPIMLLILLGFTELYLYMRAVSLVEHTAFTLADSIGQMSNVIDDTSDKNNATNANSLTSIWAAAVTLAQPNALASKGGVIVTAICDQNVNCNCTQMGGALSQNKGTPSIMWSAKPKWQPSGMASSVTKTKVLPTNWPFRYGDSAVAIEVFYRYTPFSMTAPFWRSAPGETTIYERVFVRPRNGQVLALTNPSLTASTSQCESATAL</sequence>
<keyword evidence="1" id="KW-0812">Transmembrane</keyword>
<dbReference type="AlphaFoldDB" id="A0A157ZL23"/>
<evidence type="ECO:0000259" key="2">
    <source>
        <dbReference type="Pfam" id="PF07811"/>
    </source>
</evidence>
<dbReference type="Proteomes" id="UP000054596">
    <property type="component" value="Unassembled WGS sequence"/>
</dbReference>
<feature type="domain" description="TadE-like" evidence="2">
    <location>
        <begin position="33"/>
        <end position="71"/>
    </location>
</feature>
<keyword evidence="1" id="KW-0472">Membrane</keyword>
<dbReference type="STRING" id="1777143.AWB82_00832"/>
<dbReference type="InterPro" id="IPR012495">
    <property type="entry name" value="TadE-like_dom"/>
</dbReference>
<gene>
    <name evidence="3" type="ORF">AWB82_00832</name>
</gene>
<reference evidence="3" key="1">
    <citation type="submission" date="2016-01" db="EMBL/GenBank/DDBJ databases">
        <authorList>
            <person name="Peeters C."/>
        </authorList>
    </citation>
    <scope>NUCLEOTIDE SEQUENCE [LARGE SCALE GENOMIC DNA]</scope>
    <source>
        <strain evidence="3">LMG 29325</strain>
    </source>
</reference>
<evidence type="ECO:0000313" key="4">
    <source>
        <dbReference type="Proteomes" id="UP000054596"/>
    </source>
</evidence>
<protein>
    <submittedName>
        <fullName evidence="3">TadE-like protein</fullName>
    </submittedName>
</protein>
<evidence type="ECO:0000256" key="1">
    <source>
        <dbReference type="SAM" id="Phobius"/>
    </source>
</evidence>
<accession>A0A157ZL23</accession>
<organism evidence="3 4">
    <name type="scientific">Caballeronia glebae</name>
    <dbReference type="NCBI Taxonomy" id="1777143"/>
    <lineage>
        <taxon>Bacteria</taxon>
        <taxon>Pseudomonadati</taxon>
        <taxon>Pseudomonadota</taxon>
        <taxon>Betaproteobacteria</taxon>
        <taxon>Burkholderiales</taxon>
        <taxon>Burkholderiaceae</taxon>
        <taxon>Caballeronia</taxon>
    </lineage>
</organism>
<evidence type="ECO:0000313" key="3">
    <source>
        <dbReference type="EMBL" id="SAK46195.1"/>
    </source>
</evidence>